<organism evidence="2 3">
    <name type="scientific">Mytilus coruscus</name>
    <name type="common">Sea mussel</name>
    <dbReference type="NCBI Taxonomy" id="42192"/>
    <lineage>
        <taxon>Eukaryota</taxon>
        <taxon>Metazoa</taxon>
        <taxon>Spiralia</taxon>
        <taxon>Lophotrochozoa</taxon>
        <taxon>Mollusca</taxon>
        <taxon>Bivalvia</taxon>
        <taxon>Autobranchia</taxon>
        <taxon>Pteriomorphia</taxon>
        <taxon>Mytilida</taxon>
        <taxon>Mytiloidea</taxon>
        <taxon>Mytilidae</taxon>
        <taxon>Mytilinae</taxon>
        <taxon>Mytilus</taxon>
    </lineage>
</organism>
<dbReference type="Gene3D" id="1.20.1170.10">
    <property type="match status" value="1"/>
</dbReference>
<gene>
    <name evidence="2" type="ORF">MCOR_8929</name>
</gene>
<keyword evidence="1" id="KW-0175">Coiled coil</keyword>
<evidence type="ECO:0000313" key="3">
    <source>
        <dbReference type="Proteomes" id="UP000507470"/>
    </source>
</evidence>
<feature type="coiled-coil region" evidence="1">
    <location>
        <begin position="216"/>
        <end position="267"/>
    </location>
</feature>
<dbReference type="OrthoDB" id="6125402at2759"/>
<evidence type="ECO:0000313" key="2">
    <source>
        <dbReference type="EMBL" id="CAC5369910.1"/>
    </source>
</evidence>
<dbReference type="AlphaFoldDB" id="A0A6J8AKY4"/>
<proteinExistence type="predicted"/>
<keyword evidence="3" id="KW-1185">Reference proteome</keyword>
<dbReference type="Proteomes" id="UP000507470">
    <property type="component" value="Unassembled WGS sequence"/>
</dbReference>
<reference evidence="2 3" key="1">
    <citation type="submission" date="2020-06" db="EMBL/GenBank/DDBJ databases">
        <authorList>
            <person name="Li R."/>
            <person name="Bekaert M."/>
        </authorList>
    </citation>
    <scope>NUCLEOTIDE SEQUENCE [LARGE SCALE GENOMIC DNA]</scope>
    <source>
        <strain evidence="3">wild</strain>
    </source>
</reference>
<evidence type="ECO:0000256" key="1">
    <source>
        <dbReference type="SAM" id="Coils"/>
    </source>
</evidence>
<protein>
    <submittedName>
        <fullName evidence="2">Uncharacterized protein</fullName>
    </submittedName>
</protein>
<feature type="coiled-coil region" evidence="1">
    <location>
        <begin position="82"/>
        <end position="154"/>
    </location>
</feature>
<accession>A0A6J8AKY4</accession>
<name>A0A6J8AKY4_MYTCO</name>
<dbReference type="EMBL" id="CACVKT020001629">
    <property type="protein sequence ID" value="CAC5369910.1"/>
    <property type="molecule type" value="Genomic_DNA"/>
</dbReference>
<sequence>MSVVQTRIHEKYKYHFEKVLEFLLKGLEHLSAFIQHLNEITGGRCQDDDKYIAKVLFPLIEKAKTEFDEMDTYAEGLLQQINSDLERCVADLKVNNDKLKETDSDLIELEKELQGTKKAVDTANDQCSRKREDLSAAENALSDARRQLEDAKTAQAATIAAGVSTTVGSAFLTIFVPPLGMAGMAAGLGTGIVGVTALEEAVSLCSNNFSSARSEVQSSESALERANNAKNVVENKLNSAARRKQQIKTQMEEVKTDKNRLEEYRKLIIILAEDYKKFHRQLCDFYGKYKVLRCETAGGYSLQMLQSPTKMIGVSLSSLCQCAAINALCEQPTQAIMRKHLLQIGCVKWQTFEQVSEIDDLI</sequence>